<keyword evidence="1" id="KW-1133">Transmembrane helix</keyword>
<evidence type="ECO:0000313" key="2">
    <source>
        <dbReference type="EMBL" id="TQM61987.1"/>
    </source>
</evidence>
<dbReference type="Proteomes" id="UP000316747">
    <property type="component" value="Unassembled WGS sequence"/>
</dbReference>
<proteinExistence type="predicted"/>
<organism evidence="2 3">
    <name type="scientific">Humibacillus xanthopallidus</name>
    <dbReference type="NCBI Taxonomy" id="412689"/>
    <lineage>
        <taxon>Bacteria</taxon>
        <taxon>Bacillati</taxon>
        <taxon>Actinomycetota</taxon>
        <taxon>Actinomycetes</taxon>
        <taxon>Micrococcales</taxon>
        <taxon>Intrasporangiaceae</taxon>
        <taxon>Humibacillus</taxon>
    </lineage>
</organism>
<reference evidence="2 3" key="1">
    <citation type="submission" date="2019-06" db="EMBL/GenBank/DDBJ databases">
        <title>Genome sequencing of plant associated microbes to promote plant fitness in Sorghum bicolor and Oryza sativa.</title>
        <authorList>
            <person name="Coleman-Derr D."/>
        </authorList>
    </citation>
    <scope>NUCLEOTIDE SEQUENCE [LARGE SCALE GENOMIC DNA]</scope>
    <source>
        <strain evidence="2 3">KV-663</strain>
    </source>
</reference>
<dbReference type="EMBL" id="VFPM01000002">
    <property type="protein sequence ID" value="TQM61987.1"/>
    <property type="molecule type" value="Genomic_DNA"/>
</dbReference>
<keyword evidence="1" id="KW-0812">Transmembrane</keyword>
<feature type="transmembrane region" description="Helical" evidence="1">
    <location>
        <begin position="20"/>
        <end position="46"/>
    </location>
</feature>
<name>A0A543HUE3_9MICO</name>
<comment type="caution">
    <text evidence="2">The sequence shown here is derived from an EMBL/GenBank/DDBJ whole genome shotgun (WGS) entry which is preliminary data.</text>
</comment>
<gene>
    <name evidence="2" type="ORF">FBY41_2009</name>
</gene>
<keyword evidence="1" id="KW-0472">Membrane</keyword>
<sequence length="55" mass="5882">MSGQLVTSTVPAGAVVQWGFLTITAANLIVILTMIVVFVLAILLPFPADRDEDRP</sequence>
<accession>A0A543HUE3</accession>
<evidence type="ECO:0000256" key="1">
    <source>
        <dbReference type="SAM" id="Phobius"/>
    </source>
</evidence>
<dbReference type="AlphaFoldDB" id="A0A543HUE3"/>
<dbReference type="RefSeq" id="WP_185749009.1">
    <property type="nucleotide sequence ID" value="NZ_VFPM01000002.1"/>
</dbReference>
<evidence type="ECO:0000313" key="3">
    <source>
        <dbReference type="Proteomes" id="UP000316747"/>
    </source>
</evidence>
<protein>
    <submittedName>
        <fullName evidence="2">Uncharacterized protein</fullName>
    </submittedName>
</protein>
<keyword evidence="3" id="KW-1185">Reference proteome</keyword>